<dbReference type="Proteomes" id="UP001500866">
    <property type="component" value="Unassembled WGS sequence"/>
</dbReference>
<accession>A0ABP3RJ10</accession>
<keyword evidence="1" id="KW-0472">Membrane</keyword>
<sequence length="101" mass="11837">MKLQKPDEMERSHNLKSARNAFMFYIAALIIWAIYDFITTGKAGLQMTILLVGTAVFWWSRSILNKQTEEEKVKIPPRAIIWTIFYLVIFLAIIFIANYYS</sequence>
<organism evidence="2 3">
    <name type="scientific">Virgibacillus siamensis</name>
    <dbReference type="NCBI Taxonomy" id="480071"/>
    <lineage>
        <taxon>Bacteria</taxon>
        <taxon>Bacillati</taxon>
        <taxon>Bacillota</taxon>
        <taxon>Bacilli</taxon>
        <taxon>Bacillales</taxon>
        <taxon>Bacillaceae</taxon>
        <taxon>Virgibacillus</taxon>
    </lineage>
</organism>
<dbReference type="EMBL" id="BAAADS010000024">
    <property type="protein sequence ID" value="GAA0610430.1"/>
    <property type="molecule type" value="Genomic_DNA"/>
</dbReference>
<feature type="transmembrane region" description="Helical" evidence="1">
    <location>
        <begin position="80"/>
        <end position="100"/>
    </location>
</feature>
<gene>
    <name evidence="2" type="ORF">GCM10009001_29640</name>
</gene>
<proteinExistence type="predicted"/>
<dbReference type="RefSeq" id="WP_343814805.1">
    <property type="nucleotide sequence ID" value="NZ_BAAADS010000024.1"/>
</dbReference>
<reference evidence="3" key="1">
    <citation type="journal article" date="2019" name="Int. J. Syst. Evol. Microbiol.">
        <title>The Global Catalogue of Microorganisms (GCM) 10K type strain sequencing project: providing services to taxonomists for standard genome sequencing and annotation.</title>
        <authorList>
            <consortium name="The Broad Institute Genomics Platform"/>
            <consortium name="The Broad Institute Genome Sequencing Center for Infectious Disease"/>
            <person name="Wu L."/>
            <person name="Ma J."/>
        </authorList>
    </citation>
    <scope>NUCLEOTIDE SEQUENCE [LARGE SCALE GENOMIC DNA]</scope>
    <source>
        <strain evidence="3">JCM 15395</strain>
    </source>
</reference>
<evidence type="ECO:0000313" key="2">
    <source>
        <dbReference type="EMBL" id="GAA0610430.1"/>
    </source>
</evidence>
<keyword evidence="1" id="KW-1133">Transmembrane helix</keyword>
<feature type="transmembrane region" description="Helical" evidence="1">
    <location>
        <begin position="21"/>
        <end position="38"/>
    </location>
</feature>
<comment type="caution">
    <text evidence="2">The sequence shown here is derived from an EMBL/GenBank/DDBJ whole genome shotgun (WGS) entry which is preliminary data.</text>
</comment>
<keyword evidence="1" id="KW-0812">Transmembrane</keyword>
<feature type="transmembrane region" description="Helical" evidence="1">
    <location>
        <begin position="44"/>
        <end position="60"/>
    </location>
</feature>
<keyword evidence="3" id="KW-1185">Reference proteome</keyword>
<name>A0ABP3RJ10_9BACI</name>
<protein>
    <submittedName>
        <fullName evidence="2">Uncharacterized protein</fullName>
    </submittedName>
</protein>
<evidence type="ECO:0000313" key="3">
    <source>
        <dbReference type="Proteomes" id="UP001500866"/>
    </source>
</evidence>
<evidence type="ECO:0000256" key="1">
    <source>
        <dbReference type="SAM" id="Phobius"/>
    </source>
</evidence>